<keyword evidence="3" id="KW-1185">Reference proteome</keyword>
<accession>A0A0B3VGA4</accession>
<dbReference type="EMBL" id="JWHR01000150">
    <property type="protein sequence ID" value="KHS55766.1"/>
    <property type="molecule type" value="Genomic_DNA"/>
</dbReference>
<feature type="transmembrane region" description="Helical" evidence="1">
    <location>
        <begin position="20"/>
        <end position="45"/>
    </location>
</feature>
<dbReference type="RefSeq" id="WP_039681210.1">
    <property type="nucleotide sequence ID" value="NZ_JAXECK010000009.1"/>
</dbReference>
<dbReference type="Proteomes" id="UP000031189">
    <property type="component" value="Unassembled WGS sequence"/>
</dbReference>
<keyword evidence="1" id="KW-0812">Transmembrane</keyword>
<name>A0A0B3VGA4_9FIRM</name>
<dbReference type="AlphaFoldDB" id="A0A0B3VGA4"/>
<dbReference type="OrthoDB" id="1701811at2"/>
<proteinExistence type="predicted"/>
<gene>
    <name evidence="2" type="ORF">QX51_17615</name>
</gene>
<evidence type="ECO:0000313" key="3">
    <source>
        <dbReference type="Proteomes" id="UP000031189"/>
    </source>
</evidence>
<organism evidence="2 3">
    <name type="scientific">Terrisporobacter othiniensis</name>
    <dbReference type="NCBI Taxonomy" id="1577792"/>
    <lineage>
        <taxon>Bacteria</taxon>
        <taxon>Bacillati</taxon>
        <taxon>Bacillota</taxon>
        <taxon>Clostridia</taxon>
        <taxon>Peptostreptococcales</taxon>
        <taxon>Peptostreptococcaceae</taxon>
        <taxon>Terrisporobacter</taxon>
    </lineage>
</organism>
<feature type="transmembrane region" description="Helical" evidence="1">
    <location>
        <begin position="74"/>
        <end position="99"/>
    </location>
</feature>
<evidence type="ECO:0000256" key="1">
    <source>
        <dbReference type="SAM" id="Phobius"/>
    </source>
</evidence>
<sequence length="104" mass="11423">MKQLYISTKYGKGELIKSRVIIGIGVGTVIYVIAIGIFSLCKLFAFGFERNNLPIQSSINYFFSPDSTTFFEQYIINVLVGYVAMLVLAGVTLLTTVLAGQILS</sequence>
<comment type="caution">
    <text evidence="2">The sequence shown here is derived from an EMBL/GenBank/DDBJ whole genome shotgun (WGS) entry which is preliminary data.</text>
</comment>
<protein>
    <submittedName>
        <fullName evidence="2">Uncharacterized protein</fullName>
    </submittedName>
</protein>
<reference evidence="2 3" key="1">
    <citation type="submission" date="2014-12" db="EMBL/GenBank/DDBJ databases">
        <title>Draft genome sequence of Terrisporobacter sp. 08-306576, isolated from the blood culture of a bacteremia patient.</title>
        <authorList>
            <person name="Lund L.C."/>
            <person name="Sydenham T.V."/>
            <person name="Hogh S.V."/>
            <person name="Skov M.N."/>
            <person name="Kemp M."/>
            <person name="Justesen U.S."/>
        </authorList>
    </citation>
    <scope>NUCLEOTIDE SEQUENCE [LARGE SCALE GENOMIC DNA]</scope>
    <source>
        <strain evidence="2 3">08-306576</strain>
    </source>
</reference>
<evidence type="ECO:0000313" key="2">
    <source>
        <dbReference type="EMBL" id="KHS55766.1"/>
    </source>
</evidence>
<keyword evidence="1" id="KW-0472">Membrane</keyword>
<keyword evidence="1" id="KW-1133">Transmembrane helix</keyword>